<dbReference type="PANTHER" id="PTHR33121:SF71">
    <property type="entry name" value="OXYGEN SENSOR PROTEIN DOSP"/>
    <property type="match status" value="1"/>
</dbReference>
<dbReference type="SMART" id="SM00052">
    <property type="entry name" value="EAL"/>
    <property type="match status" value="1"/>
</dbReference>
<dbReference type="InterPro" id="IPR001633">
    <property type="entry name" value="EAL_dom"/>
</dbReference>
<accession>A0A948T1Q9</accession>
<dbReference type="Gene3D" id="3.30.70.270">
    <property type="match status" value="1"/>
</dbReference>
<gene>
    <name evidence="4" type="ORF">H9882_02695</name>
</gene>
<dbReference type="SUPFAM" id="SSF141868">
    <property type="entry name" value="EAL domain-like"/>
    <property type="match status" value="1"/>
</dbReference>
<dbReference type="GO" id="GO:0071111">
    <property type="term" value="F:cyclic-guanylate-specific phosphodiesterase activity"/>
    <property type="evidence" value="ECO:0007669"/>
    <property type="project" value="InterPro"/>
</dbReference>
<dbReference type="Pfam" id="PF00563">
    <property type="entry name" value="EAL"/>
    <property type="match status" value="1"/>
</dbReference>
<dbReference type="PANTHER" id="PTHR33121">
    <property type="entry name" value="CYCLIC DI-GMP PHOSPHODIESTERASE PDEF"/>
    <property type="match status" value="1"/>
</dbReference>
<dbReference type="PROSITE" id="PS50883">
    <property type="entry name" value="EAL"/>
    <property type="match status" value="1"/>
</dbReference>
<dbReference type="InterPro" id="IPR035919">
    <property type="entry name" value="EAL_sf"/>
</dbReference>
<reference evidence="4" key="1">
    <citation type="journal article" date="2021" name="PeerJ">
        <title>Extensive microbial diversity within the chicken gut microbiome revealed by metagenomics and culture.</title>
        <authorList>
            <person name="Gilroy R."/>
            <person name="Ravi A."/>
            <person name="Getino M."/>
            <person name="Pursley I."/>
            <person name="Horton D.L."/>
            <person name="Alikhan N.F."/>
            <person name="Baker D."/>
            <person name="Gharbi K."/>
            <person name="Hall N."/>
            <person name="Watson M."/>
            <person name="Adriaenssens E.M."/>
            <person name="Foster-Nyarko E."/>
            <person name="Jarju S."/>
            <person name="Secka A."/>
            <person name="Antonio M."/>
            <person name="Oren A."/>
            <person name="Chaudhuri R.R."/>
            <person name="La Ragione R."/>
            <person name="Hildebrand F."/>
            <person name="Pallen M.J."/>
        </authorList>
    </citation>
    <scope>NUCLEOTIDE SEQUENCE</scope>
    <source>
        <strain evidence="4">B5_2728</strain>
    </source>
</reference>
<dbReference type="Gene3D" id="3.20.20.450">
    <property type="entry name" value="EAL domain"/>
    <property type="match status" value="1"/>
</dbReference>
<evidence type="ECO:0000313" key="4">
    <source>
        <dbReference type="EMBL" id="MBU3805785.1"/>
    </source>
</evidence>
<dbReference type="PROSITE" id="PS50887">
    <property type="entry name" value="GGDEF"/>
    <property type="match status" value="1"/>
</dbReference>
<dbReference type="InterPro" id="IPR029787">
    <property type="entry name" value="Nucleotide_cyclase"/>
</dbReference>
<evidence type="ECO:0000313" key="5">
    <source>
        <dbReference type="Proteomes" id="UP000713596"/>
    </source>
</evidence>
<keyword evidence="1" id="KW-0812">Transmembrane</keyword>
<keyword evidence="1" id="KW-0472">Membrane</keyword>
<dbReference type="SMART" id="SM00267">
    <property type="entry name" value="GGDEF"/>
    <property type="match status" value="1"/>
</dbReference>
<dbReference type="Proteomes" id="UP000713596">
    <property type="component" value="Unassembled WGS sequence"/>
</dbReference>
<dbReference type="CDD" id="cd01948">
    <property type="entry name" value="EAL"/>
    <property type="match status" value="1"/>
</dbReference>
<dbReference type="InterPro" id="IPR043128">
    <property type="entry name" value="Rev_trsase/Diguanyl_cyclase"/>
</dbReference>
<evidence type="ECO:0000256" key="1">
    <source>
        <dbReference type="SAM" id="Phobius"/>
    </source>
</evidence>
<name>A0A948T1Q9_9FIRM</name>
<protein>
    <submittedName>
        <fullName evidence="4">GGDEF and EAL domain-containing protein</fullName>
    </submittedName>
</protein>
<feature type="domain" description="EAL" evidence="2">
    <location>
        <begin position="745"/>
        <end position="992"/>
    </location>
</feature>
<feature type="transmembrane region" description="Helical" evidence="1">
    <location>
        <begin position="12"/>
        <end position="36"/>
    </location>
</feature>
<dbReference type="EMBL" id="JAHLFP010000018">
    <property type="protein sequence ID" value="MBU3805785.1"/>
    <property type="molecule type" value="Genomic_DNA"/>
</dbReference>
<evidence type="ECO:0000259" key="3">
    <source>
        <dbReference type="PROSITE" id="PS50887"/>
    </source>
</evidence>
<dbReference type="CDD" id="cd01949">
    <property type="entry name" value="GGDEF"/>
    <property type="match status" value="1"/>
</dbReference>
<evidence type="ECO:0000259" key="2">
    <source>
        <dbReference type="PROSITE" id="PS50883"/>
    </source>
</evidence>
<dbReference type="AlphaFoldDB" id="A0A948T1Q9"/>
<dbReference type="InterPro" id="IPR050706">
    <property type="entry name" value="Cyclic-di-GMP_PDE-like"/>
</dbReference>
<dbReference type="Pfam" id="PF00990">
    <property type="entry name" value="GGDEF"/>
    <property type="match status" value="1"/>
</dbReference>
<dbReference type="InterPro" id="IPR000160">
    <property type="entry name" value="GGDEF_dom"/>
</dbReference>
<keyword evidence="1" id="KW-1133">Transmembrane helix</keyword>
<proteinExistence type="predicted"/>
<sequence length="1008" mass="114810">MRQSHKKRRSAIVTIAGFLMGVLIVQSVLFLGLILFGGTIEQLRINAVESLSKSTENRKNYLESQMVETWGNLGLAQVVISETIKTYLEEHSITPGDLQMNDPLTEELLEKLSPELINLIRTNKVTGSFIIFTRHAMENQDATGKPLAYQPGVHFRDMDPTHNPPGDENDDILLERGPVELLRNLGVTADTSWRPGYSLLALDSAYYNPLRAAQEHPGMNVRDMGYWTPLDLLPGDSSWVTTYTHPLLDENGEAYGLLGVEIMTEYIHTLMPSQELNEAQQGSYILAVSAAENEGNDVHGYQVVALSGPKASQVFSVGDIFRLTKEPDYSNIYRFDSRRVEGVHYASLHEFTLYNPDFPMEGDTWVLLGVMDETTLFDFANGTVRNLLVLVAIGLVCGLGLSIWAGHRFARPFVQLTKEVQQLDPTKAVQLTRTNVEEVDNLAWTVERLSRDVAASAGRLSQVIRIADLSMAVFRFDVKVQERVDYTDNLMRLFGQPEPLHPLTSAQFKAFLRTMDKYIDEKTEDTALYHINAGQPDERWLRCKASWDGDTIMGVLMDVTRTVKQRKRLEYERDYDLLTNLLNRRAFQHQLEELSRREDLGVAVMVMIDLDDVKYVNDTYGHDSGDAYICCMADVMRTLPQKNRVASRISGDEFYLFLYGRSSREELLEELNEFERKVDAATVALPGKPHYRLRASMGAAWYPDDSMDLFTLRRYADFAMYEIKHGQKGTSHSFNRQSYERNAYLRFSSGELNRILEEQALDYMFQPIVRLSDGHVVAYEALMRPRSEVLRSPLDFLRIARAQSKLGEVDDLTWRLSATIFFKQYNPPEDTMLFINSIPTYLTSSDKYKQFGKDFRPYLNRIVMELTESDEMDNDVLRQRQQISERAGIRTALDDFGTGYSNDSALLNIRPSFVKVDMSLIQDIDSDEHKMTMVSNLIQLCHDMGAQVIAEGIETAEELKTLIRLGADFGQGYLLARPAFQLTWPEEGVCNLIEATYQEVHSEEHEGE</sequence>
<dbReference type="SUPFAM" id="SSF55073">
    <property type="entry name" value="Nucleotide cyclase"/>
    <property type="match status" value="1"/>
</dbReference>
<feature type="domain" description="GGDEF" evidence="3">
    <location>
        <begin position="601"/>
        <end position="736"/>
    </location>
</feature>
<organism evidence="4 5">
    <name type="scientific">Candidatus Allofournierella pullistercoris</name>
    <dbReference type="NCBI Taxonomy" id="2838597"/>
    <lineage>
        <taxon>Bacteria</taxon>
        <taxon>Bacillati</taxon>
        <taxon>Bacillota</taxon>
        <taxon>Clostridia</taxon>
        <taxon>Eubacteriales</taxon>
        <taxon>Oscillospiraceae</taxon>
        <taxon>Allofournierella</taxon>
    </lineage>
</organism>
<dbReference type="NCBIfam" id="TIGR00254">
    <property type="entry name" value="GGDEF"/>
    <property type="match status" value="1"/>
</dbReference>
<reference evidence="4" key="2">
    <citation type="submission" date="2021-04" db="EMBL/GenBank/DDBJ databases">
        <authorList>
            <person name="Gilroy R."/>
        </authorList>
    </citation>
    <scope>NUCLEOTIDE SEQUENCE</scope>
    <source>
        <strain evidence="4">B5_2728</strain>
    </source>
</reference>
<comment type="caution">
    <text evidence="4">The sequence shown here is derived from an EMBL/GenBank/DDBJ whole genome shotgun (WGS) entry which is preliminary data.</text>
</comment>